<geneLocation type="plasmid" evidence="3">
    <name>p19110F47-2</name>
</geneLocation>
<dbReference type="InterPro" id="IPR002104">
    <property type="entry name" value="Integrase_catalytic"/>
</dbReference>
<keyword evidence="1" id="KW-0233">DNA recombination</keyword>
<keyword evidence="3" id="KW-0614">Plasmid</keyword>
<reference evidence="3" key="2">
    <citation type="submission" date="2019-11" db="EMBL/GenBank/DDBJ databases">
        <authorList>
            <person name="Yao H."/>
            <person name="Du X."/>
            <person name="Yu R."/>
            <person name="Li A."/>
        </authorList>
    </citation>
    <scope>NUCLEOTIDE SEQUENCE</scope>
    <source>
        <strain evidence="3">19110F47</strain>
        <plasmid evidence="3">p19110F47-2</plasmid>
    </source>
</reference>
<dbReference type="Gene3D" id="1.10.443.10">
    <property type="entry name" value="Intergrase catalytic core"/>
    <property type="match status" value="1"/>
</dbReference>
<protein>
    <submittedName>
        <fullName evidence="3">Tyrosine-type recombinase/integrase</fullName>
    </submittedName>
</protein>
<accession>A0AAP9KI23</accession>
<dbReference type="Proteomes" id="UP000663954">
    <property type="component" value="Plasmid pGX5"/>
</dbReference>
<dbReference type="EMBL" id="CP071769">
    <property type="protein sequence ID" value="QTD60484.1"/>
    <property type="molecule type" value="Genomic_DNA"/>
</dbReference>
<dbReference type="EMBL" id="CP046044">
    <property type="protein sequence ID" value="QGM26297.1"/>
    <property type="molecule type" value="Genomic_DNA"/>
</dbReference>
<feature type="domain" description="Tyr recombinase" evidence="2">
    <location>
        <begin position="516"/>
        <end position="720"/>
    </location>
</feature>
<keyword evidence="6" id="KW-1185">Reference proteome</keyword>
<dbReference type="InterPro" id="IPR011010">
    <property type="entry name" value="DNA_brk_join_enz"/>
</dbReference>
<dbReference type="PROSITE" id="PS51898">
    <property type="entry name" value="TYR_RECOMBINASE"/>
    <property type="match status" value="1"/>
</dbReference>
<sequence length="1062" mass="125303">MSSSLKKADQLFAEKKRELTRQLNEQKIQNEVHASLRKYFSEQQFDQNPHLLGDYGEVYSHIKKNSTSKKWIKFAYDFFEDYIKELNAQHRLDLELPHAVLDIKRDKPIVTMSWNADGHEINDLVQQLYNYWELAESCDSFSNEEIVGNIILSAILFGGLNEKAELNALLEHLRNPVKVRHYKDLNILFLESHSNHYGDIFIDEYTVRKSRNFIPDPVTRLWLIHFNLRDIRHVHLPVEGYLEYIFRKIKKKFKKNSLSHLLQHARYNWLQLPNVDIDPALSECLIGNLLSCGLPEQEFERFVQPKFKYKHELTTEVIHQSKNLPPQTVYLHHEQDALKDVLKIHKDLLKIIRLRQTDAPIYQLMIDYCMENAKLFNEYSKRITLWLISLFKPPQEDIDLLAQRFDFCATIFAKIISNNSQLAKSSIYTYYTRIGEPWLIYSLQYQFSEDDEETRLQKIYAQIYQNNCIAESLLEDTVKKSAAQIVKTLKRFHQFQEQLFDAPAFTLETLDQQTRPRTRIISPVTFQLLIKKLQQAHLQNIISQHDYENLSLIYTLAYRTGMRINEMIGLRIKDTEGLNRISLLVKPYGSEKIGNEHRLKTDSAQRSVPVYCLLKASEYQQFHQYVVKQRLTKKPNDYLFSQFNENKKLSQHMLTAPFKNFMDQLFKQHHYTFHSFRHSAANHLALIFKCDYHFLSDSLTDYTEVEYNQLRAELLRNSIDQNHWIIIAHLLGHLEPIETFKSYIHVAYFIAGYQFSKYRPLLSNGLVKKMLGISNSTQELHFLKSLNDQSEFNFEMHATTLCKLLLNNQEKWIASNAHTLHAELEVNQTQEHCIFDYFVATPESKIDLDLFYKALCLLELYKYDTERVAQELCLSHELIKYWYDNAIQLKQLKSRKNNPRLFHITELQYIKPSMIDTNEDLLLVTHFFNYLQACYQKSPENIRYVLEFFINHVTASHTGLHSTRKNIQNLEKFYYAAKDLFPANMWHLLGIDMVNFLNKEITPNLLKLAKANQKLEGYPTTKENNARLQLYSLKQGKALPAFKFCLHLACIGRPAQLQLEIK</sequence>
<dbReference type="GO" id="GO:0003677">
    <property type="term" value="F:DNA binding"/>
    <property type="evidence" value="ECO:0007669"/>
    <property type="project" value="InterPro"/>
</dbReference>
<proteinExistence type="predicted"/>
<reference evidence="5" key="1">
    <citation type="submission" date="2019-11" db="EMBL/GenBank/DDBJ databases">
        <title>Escherichia coli 1916D6.</title>
        <authorList>
            <person name="Yao H."/>
            <person name="Du X."/>
            <person name="Yu R."/>
            <person name="Li A."/>
        </authorList>
    </citation>
    <scope>NUCLEOTIDE SEQUENCE [LARGE SCALE GENOMIC DNA]</scope>
    <source>
        <strain evidence="5">19110F47</strain>
        <plasmid evidence="5">p19110f47-2</plasmid>
    </source>
</reference>
<organism evidence="3 5">
    <name type="scientific">Acinetobacter towneri</name>
    <dbReference type="NCBI Taxonomy" id="202956"/>
    <lineage>
        <taxon>Bacteria</taxon>
        <taxon>Pseudomonadati</taxon>
        <taxon>Pseudomonadota</taxon>
        <taxon>Gammaproteobacteria</taxon>
        <taxon>Moraxellales</taxon>
        <taxon>Moraxellaceae</taxon>
        <taxon>Acinetobacter</taxon>
    </lineage>
</organism>
<reference evidence="4 6" key="3">
    <citation type="journal article" date="2020" name="Front. Cell. Infect. Microbiol.">
        <title>Characterization of Three Porcine Acinetobacter towneri Strains Co-Harboring tet(X3) and bla OXA-58.</title>
        <authorList>
            <person name="Ma J."/>
            <person name="Wang J."/>
            <person name="Feng J."/>
            <person name="Liu Y."/>
            <person name="Yang B."/>
            <person name="Li R."/>
            <person name="Bai L."/>
            <person name="He T."/>
            <person name="Wang X."/>
            <person name="Yang Z."/>
        </authorList>
    </citation>
    <scope>NUCLEOTIDE SEQUENCE [LARGE SCALE GENOMIC DNA]</scope>
    <source>
        <strain evidence="4 6">GX5</strain>
    </source>
</reference>
<dbReference type="RefSeq" id="WP_154320135.1">
    <property type="nucleotide sequence ID" value="NZ_CP046044.1"/>
</dbReference>
<evidence type="ECO:0000256" key="1">
    <source>
        <dbReference type="ARBA" id="ARBA00023172"/>
    </source>
</evidence>
<evidence type="ECO:0000313" key="3">
    <source>
        <dbReference type="EMBL" id="QGM26297.1"/>
    </source>
</evidence>
<dbReference type="CDD" id="cd00397">
    <property type="entry name" value="DNA_BRE_C"/>
    <property type="match status" value="1"/>
</dbReference>
<dbReference type="AlphaFoldDB" id="A0AAP9KI23"/>
<dbReference type="GO" id="GO:0015074">
    <property type="term" value="P:DNA integration"/>
    <property type="evidence" value="ECO:0007669"/>
    <property type="project" value="InterPro"/>
</dbReference>
<dbReference type="Proteomes" id="UP000405075">
    <property type="component" value="Plasmid p19110F47-2"/>
</dbReference>
<evidence type="ECO:0000313" key="4">
    <source>
        <dbReference type="EMBL" id="QTD60484.1"/>
    </source>
</evidence>
<geneLocation type="plasmid" evidence="4 6">
    <name>pGX5</name>
</geneLocation>
<evidence type="ECO:0000313" key="5">
    <source>
        <dbReference type="Proteomes" id="UP000405075"/>
    </source>
</evidence>
<name>A0AAP9KI23_9GAMM</name>
<dbReference type="GeneID" id="64223877"/>
<evidence type="ECO:0000313" key="6">
    <source>
        <dbReference type="Proteomes" id="UP000663954"/>
    </source>
</evidence>
<evidence type="ECO:0000259" key="2">
    <source>
        <dbReference type="PROSITE" id="PS51898"/>
    </source>
</evidence>
<dbReference type="InterPro" id="IPR013762">
    <property type="entry name" value="Integrase-like_cat_sf"/>
</dbReference>
<geneLocation type="plasmid" evidence="5">
    <name>p19110f47-2</name>
</geneLocation>
<reference evidence="4" key="4">
    <citation type="submission" date="2021-03" db="EMBL/GenBank/DDBJ databases">
        <authorList>
            <person name="Ma J."/>
        </authorList>
    </citation>
    <scope>NUCLEOTIDE SEQUENCE</scope>
    <source>
        <strain evidence="4">GX5</strain>
        <plasmid evidence="4">pGX5</plasmid>
    </source>
</reference>
<gene>
    <name evidence="3" type="ORF">GJD93_00550</name>
    <name evidence="4" type="ORF">J4G45_00460</name>
</gene>
<dbReference type="Pfam" id="PF00589">
    <property type="entry name" value="Phage_integrase"/>
    <property type="match status" value="1"/>
</dbReference>
<dbReference type="SUPFAM" id="SSF56349">
    <property type="entry name" value="DNA breaking-rejoining enzymes"/>
    <property type="match status" value="1"/>
</dbReference>
<dbReference type="GO" id="GO:0006310">
    <property type="term" value="P:DNA recombination"/>
    <property type="evidence" value="ECO:0007669"/>
    <property type="project" value="UniProtKB-KW"/>
</dbReference>